<reference evidence="1 2" key="1">
    <citation type="submission" date="2016-03" db="EMBL/GenBank/DDBJ databases">
        <title>Comparative genomics of the ectomycorrhizal sister species Rhizopogon vinicolor and Rhizopogon vesiculosus (Basidiomycota: Boletales) reveals a divergence of the mating type B locus.</title>
        <authorList>
            <person name="Mujic A.B."/>
            <person name="Kuo A."/>
            <person name="Tritt A."/>
            <person name="Lipzen A."/>
            <person name="Chen C."/>
            <person name="Johnson J."/>
            <person name="Sharma A."/>
            <person name="Barry K."/>
            <person name="Grigoriev I.V."/>
            <person name="Spatafora J.W."/>
        </authorList>
    </citation>
    <scope>NUCLEOTIDE SEQUENCE [LARGE SCALE GENOMIC DNA]</scope>
    <source>
        <strain evidence="1 2">AM-OR11-056</strain>
    </source>
</reference>
<gene>
    <name evidence="1" type="ORF">AZE42_10729</name>
</gene>
<keyword evidence="2" id="KW-1185">Reference proteome</keyword>
<dbReference type="PANTHER" id="PTHR31901">
    <property type="entry name" value="GH3 DOMAIN-CONTAINING PROTEIN"/>
    <property type="match status" value="1"/>
</dbReference>
<comment type="caution">
    <text evidence="1">The sequence shown here is derived from an EMBL/GenBank/DDBJ whole genome shotgun (WGS) entry which is preliminary data.</text>
</comment>
<dbReference type="Proteomes" id="UP000183567">
    <property type="component" value="Unassembled WGS sequence"/>
</dbReference>
<name>A0A1J8R0R9_9AGAM</name>
<dbReference type="GO" id="GO:0005737">
    <property type="term" value="C:cytoplasm"/>
    <property type="evidence" value="ECO:0007669"/>
    <property type="project" value="TreeGrafter"/>
</dbReference>
<accession>A0A1J8R0R9</accession>
<dbReference type="AlphaFoldDB" id="A0A1J8R0R9"/>
<dbReference type="GO" id="GO:0016881">
    <property type="term" value="F:acid-amino acid ligase activity"/>
    <property type="evidence" value="ECO:0007669"/>
    <property type="project" value="TreeGrafter"/>
</dbReference>
<organism evidence="1 2">
    <name type="scientific">Rhizopogon vesiculosus</name>
    <dbReference type="NCBI Taxonomy" id="180088"/>
    <lineage>
        <taxon>Eukaryota</taxon>
        <taxon>Fungi</taxon>
        <taxon>Dikarya</taxon>
        <taxon>Basidiomycota</taxon>
        <taxon>Agaricomycotina</taxon>
        <taxon>Agaricomycetes</taxon>
        <taxon>Agaricomycetidae</taxon>
        <taxon>Boletales</taxon>
        <taxon>Suillineae</taxon>
        <taxon>Rhizopogonaceae</taxon>
        <taxon>Rhizopogon</taxon>
    </lineage>
</organism>
<dbReference type="OrthoDB" id="10004661at2759"/>
<proteinExistence type="predicted"/>
<dbReference type="Pfam" id="PF03321">
    <property type="entry name" value="GH3"/>
    <property type="match status" value="1"/>
</dbReference>
<evidence type="ECO:0000313" key="1">
    <source>
        <dbReference type="EMBL" id="OJA19257.1"/>
    </source>
</evidence>
<dbReference type="EMBL" id="LVVM01001114">
    <property type="protein sequence ID" value="OJA19257.1"/>
    <property type="molecule type" value="Genomic_DNA"/>
</dbReference>
<evidence type="ECO:0000313" key="2">
    <source>
        <dbReference type="Proteomes" id="UP000183567"/>
    </source>
</evidence>
<protein>
    <submittedName>
        <fullName evidence="1">Uncharacterized protein</fullName>
    </submittedName>
</protein>
<dbReference type="PANTHER" id="PTHR31901:SF9">
    <property type="entry name" value="GH3 DOMAIN-CONTAINING PROTEIN"/>
    <property type="match status" value="1"/>
</dbReference>
<dbReference type="InterPro" id="IPR004993">
    <property type="entry name" value="GH3"/>
</dbReference>
<sequence length="305" mass="34470">MSPPASHLLDSLPADLSQQLKGHVDQALLNFTRPNSTSQFGQNAPVLAKFREAIAQGDSKDDIEFLRHFRALVPITSYEHYEPFVTKFFATPCKEVDVKDMLAPGLPYFLARSSATSGKESKFFPQYRPQPQYLRHPIYLTIPSSEGTIFAPSSLKYANVLKIDLEDGQSSEKLLVCSLSSGITRMLMNWDVEHDMDRLDLWVPGQTAPFAVTILESHRSFFFLHALFALADSRVATMSFLFASAFVSVLHYIQEEWFLLLDCIEMGIIPDLENINHVREALKKHFPANPARAAELREIGPPWCH</sequence>